<evidence type="ECO:0000259" key="8">
    <source>
        <dbReference type="PROSITE" id="PS50110"/>
    </source>
</evidence>
<dbReference type="SUPFAM" id="SSF52172">
    <property type="entry name" value="CheY-like"/>
    <property type="match status" value="1"/>
</dbReference>
<dbReference type="Gene3D" id="6.10.250.690">
    <property type="match status" value="1"/>
</dbReference>
<evidence type="ECO:0000313" key="11">
    <source>
        <dbReference type="Proteomes" id="UP001596380"/>
    </source>
</evidence>
<evidence type="ECO:0000256" key="5">
    <source>
        <dbReference type="ARBA" id="ARBA00041201"/>
    </source>
</evidence>
<dbReference type="PROSITE" id="PS50110">
    <property type="entry name" value="RESPONSE_REGULATORY"/>
    <property type="match status" value="1"/>
</dbReference>
<dbReference type="PROSITE" id="PS51755">
    <property type="entry name" value="OMPR_PHOB"/>
    <property type="match status" value="1"/>
</dbReference>
<dbReference type="EMBL" id="JBHSXS010000021">
    <property type="protein sequence ID" value="MFC6883707.1"/>
    <property type="molecule type" value="Genomic_DNA"/>
</dbReference>
<dbReference type="InterPro" id="IPR036388">
    <property type="entry name" value="WH-like_DNA-bd_sf"/>
</dbReference>
<sequence>MRVLVVEDDDRFAEALASALTDHRHKVVRAGRADDGLRLARHADIVLLDLGLPDRPGLTALAELRRVSSVPLIVVTCSGEDHLVLRGLRAGADDYLVKPFRTDVLLARMDAVMRRGGRPRRGGCPVVEVGDVRVDLDARRVTVAGAPAALTHREFDVLALLAEDPGVVCTREKLLSTLWRDTMPSSSCSLNVHVANLRSKTGRPGLIVTLRGVGYRLGG</sequence>
<dbReference type="Proteomes" id="UP001596380">
    <property type="component" value="Unassembled WGS sequence"/>
</dbReference>
<dbReference type="Pfam" id="PF00486">
    <property type="entry name" value="Trans_reg_C"/>
    <property type="match status" value="1"/>
</dbReference>
<evidence type="ECO:0000256" key="7">
    <source>
        <dbReference type="PROSITE-ProRule" id="PRU01091"/>
    </source>
</evidence>
<accession>A0ABW2CQF2</accession>
<dbReference type="CDD" id="cd00383">
    <property type="entry name" value="trans_reg_C"/>
    <property type="match status" value="1"/>
</dbReference>
<evidence type="ECO:0000256" key="2">
    <source>
        <dbReference type="ARBA" id="ARBA00023015"/>
    </source>
</evidence>
<feature type="DNA-binding region" description="OmpR/PhoB-type" evidence="7">
    <location>
        <begin position="124"/>
        <end position="219"/>
    </location>
</feature>
<feature type="modified residue" description="4-aspartylphosphate" evidence="6">
    <location>
        <position position="49"/>
    </location>
</feature>
<dbReference type="InterPro" id="IPR001789">
    <property type="entry name" value="Sig_transdc_resp-reg_receiver"/>
</dbReference>
<dbReference type="InterPro" id="IPR039420">
    <property type="entry name" value="WalR-like"/>
</dbReference>
<dbReference type="SMART" id="SM00448">
    <property type="entry name" value="REC"/>
    <property type="match status" value="1"/>
</dbReference>
<dbReference type="Gene3D" id="3.40.50.2300">
    <property type="match status" value="1"/>
</dbReference>
<dbReference type="InterPro" id="IPR011006">
    <property type="entry name" value="CheY-like_superfamily"/>
</dbReference>
<proteinExistence type="predicted"/>
<evidence type="ECO:0000256" key="4">
    <source>
        <dbReference type="ARBA" id="ARBA00023163"/>
    </source>
</evidence>
<dbReference type="InterPro" id="IPR001867">
    <property type="entry name" value="OmpR/PhoB-type_DNA-bd"/>
</dbReference>
<dbReference type="PANTHER" id="PTHR48111:SF72">
    <property type="entry name" value="SENSORY TRANSDUCTION PROTEIN REGX3"/>
    <property type="match status" value="1"/>
</dbReference>
<dbReference type="SMART" id="SM00862">
    <property type="entry name" value="Trans_reg_C"/>
    <property type="match status" value="1"/>
</dbReference>
<dbReference type="PANTHER" id="PTHR48111">
    <property type="entry name" value="REGULATOR OF RPOS"/>
    <property type="match status" value="1"/>
</dbReference>
<evidence type="ECO:0000256" key="1">
    <source>
        <dbReference type="ARBA" id="ARBA00022553"/>
    </source>
</evidence>
<dbReference type="Pfam" id="PF00072">
    <property type="entry name" value="Response_reg"/>
    <property type="match status" value="1"/>
</dbReference>
<keyword evidence="2" id="KW-0805">Transcription regulation</keyword>
<comment type="caution">
    <text evidence="10">The sequence shown here is derived from an EMBL/GenBank/DDBJ whole genome shotgun (WGS) entry which is preliminary data.</text>
</comment>
<keyword evidence="1 6" id="KW-0597">Phosphoprotein</keyword>
<name>A0ABW2CQF2_9ACTN</name>
<organism evidence="10 11">
    <name type="scientific">Actinomadura yumaensis</name>
    <dbReference type="NCBI Taxonomy" id="111807"/>
    <lineage>
        <taxon>Bacteria</taxon>
        <taxon>Bacillati</taxon>
        <taxon>Actinomycetota</taxon>
        <taxon>Actinomycetes</taxon>
        <taxon>Streptosporangiales</taxon>
        <taxon>Thermomonosporaceae</taxon>
        <taxon>Actinomadura</taxon>
    </lineage>
</organism>
<feature type="domain" description="Response regulatory" evidence="8">
    <location>
        <begin position="2"/>
        <end position="113"/>
    </location>
</feature>
<keyword evidence="3 7" id="KW-0238">DNA-binding</keyword>
<reference evidence="11" key="1">
    <citation type="journal article" date="2019" name="Int. J. Syst. Evol. Microbiol.">
        <title>The Global Catalogue of Microorganisms (GCM) 10K type strain sequencing project: providing services to taxonomists for standard genome sequencing and annotation.</title>
        <authorList>
            <consortium name="The Broad Institute Genomics Platform"/>
            <consortium name="The Broad Institute Genome Sequencing Center for Infectious Disease"/>
            <person name="Wu L."/>
            <person name="Ma J."/>
        </authorList>
    </citation>
    <scope>NUCLEOTIDE SEQUENCE [LARGE SCALE GENOMIC DNA]</scope>
    <source>
        <strain evidence="11">JCM 3369</strain>
    </source>
</reference>
<keyword evidence="11" id="KW-1185">Reference proteome</keyword>
<protein>
    <recommendedName>
        <fullName evidence="5">Sensory transduction protein RegX3</fullName>
    </recommendedName>
</protein>
<dbReference type="Gene3D" id="1.10.10.10">
    <property type="entry name" value="Winged helix-like DNA-binding domain superfamily/Winged helix DNA-binding domain"/>
    <property type="match status" value="1"/>
</dbReference>
<feature type="domain" description="OmpR/PhoB-type" evidence="9">
    <location>
        <begin position="124"/>
        <end position="219"/>
    </location>
</feature>
<gene>
    <name evidence="10" type="ORF">ACFQKB_28390</name>
</gene>
<dbReference type="RefSeq" id="WP_160826729.1">
    <property type="nucleotide sequence ID" value="NZ_JBHSXE010000001.1"/>
</dbReference>
<keyword evidence="4" id="KW-0804">Transcription</keyword>
<evidence type="ECO:0000313" key="10">
    <source>
        <dbReference type="EMBL" id="MFC6883707.1"/>
    </source>
</evidence>
<evidence type="ECO:0000256" key="3">
    <source>
        <dbReference type="ARBA" id="ARBA00023125"/>
    </source>
</evidence>
<evidence type="ECO:0000256" key="6">
    <source>
        <dbReference type="PROSITE-ProRule" id="PRU00169"/>
    </source>
</evidence>
<evidence type="ECO:0000259" key="9">
    <source>
        <dbReference type="PROSITE" id="PS51755"/>
    </source>
</evidence>